<evidence type="ECO:0000313" key="3">
    <source>
        <dbReference type="Proteomes" id="UP000234845"/>
    </source>
</evidence>
<evidence type="ECO:0000256" key="1">
    <source>
        <dbReference type="SAM" id="SignalP"/>
    </source>
</evidence>
<dbReference type="AlphaFoldDB" id="A0A2N5XYQ7"/>
<reference evidence="3" key="1">
    <citation type="submission" date="2017-11" db="EMBL/GenBank/DDBJ databases">
        <title>The draft genome sequence of Chromatocurvus sp. F02.</title>
        <authorList>
            <person name="Du Z.-J."/>
            <person name="Chang Y.-Q."/>
        </authorList>
    </citation>
    <scope>NUCLEOTIDE SEQUENCE [LARGE SCALE GENOMIC DNA]</scope>
    <source>
        <strain evidence="3">F02</strain>
    </source>
</reference>
<accession>A0A2N5XYQ7</accession>
<dbReference type="Proteomes" id="UP000234845">
    <property type="component" value="Unassembled WGS sequence"/>
</dbReference>
<gene>
    <name evidence="2" type="ORF">CWI75_16755</name>
</gene>
<proteinExistence type="predicted"/>
<sequence length="560" mass="59061">MLTAVLGGATIAAATGAVDAAPVAISAWQVVVNNGDFMPTDTCNPSYSSTPSCRTFNSYNQPSVNANQLVVIRARSRGGQGAQQNVHGVYVRDMAAGTPVVRVLDRDTLVPPPNNLDTTFIEPPSFPRIDIGSDTIAARGNHQPVWEYVLSDGSETRAGTSGIYTNPFGPVITGASKLGVVPGFSFFEVPEAPGTPFDVFPGAPAVTDGATIAFKGNYTVDAIGKTGVYYRDLVDASIPMAPAGGSNPVVLIANNTNTVIPGSDPPVIFGSTAPPSAADREAVFAGFDNEDDPTLGGIYLAPLDGTSQPPLATLVSIGAQVPGEPIQTTFNRLGEGVSFDRRFVAFWGAWGTEMKTLVLQCPTEGNRNRIAFCNEQYPEGFEVEVPVHQGIFVHDLKNGTTRVVARTPRDFDDFVYWNFSGRVPGTGEGDDEDGEPARWRSASFVAVSGLVDGRLSDATFHAAFKARAGEVVYGAYADPVDGIYLRQGPGLSRLVAVVETGMDGTILDPEAIVAETGAVLPVTEMGIERDGFRGNSLVINASMGTEEAGWAGIYLTEVLK</sequence>
<feature type="chain" id="PRO_5014678830" evidence="1">
    <location>
        <begin position="21"/>
        <end position="560"/>
    </location>
</feature>
<keyword evidence="1" id="KW-0732">Signal</keyword>
<name>A0A2N5XYQ7_9GAMM</name>
<comment type="caution">
    <text evidence="2">The sequence shown here is derived from an EMBL/GenBank/DDBJ whole genome shotgun (WGS) entry which is preliminary data.</text>
</comment>
<feature type="signal peptide" evidence="1">
    <location>
        <begin position="1"/>
        <end position="20"/>
    </location>
</feature>
<organism evidence="2 3">
    <name type="scientific">Kineobactrum sediminis</name>
    <dbReference type="NCBI Taxonomy" id="1905677"/>
    <lineage>
        <taxon>Bacteria</taxon>
        <taxon>Pseudomonadati</taxon>
        <taxon>Pseudomonadota</taxon>
        <taxon>Gammaproteobacteria</taxon>
        <taxon>Cellvibrionales</taxon>
        <taxon>Halieaceae</taxon>
        <taxon>Kineobactrum</taxon>
    </lineage>
</organism>
<dbReference type="EMBL" id="PKLZ01000015">
    <property type="protein sequence ID" value="PLW81276.1"/>
    <property type="molecule type" value="Genomic_DNA"/>
</dbReference>
<keyword evidence="3" id="KW-1185">Reference proteome</keyword>
<protein>
    <submittedName>
        <fullName evidence="2">Uncharacterized protein</fullName>
    </submittedName>
</protein>
<evidence type="ECO:0000313" key="2">
    <source>
        <dbReference type="EMBL" id="PLW81276.1"/>
    </source>
</evidence>